<protein>
    <recommendedName>
        <fullName evidence="8">Ureidoglycolate hydrolase</fullName>
    </recommendedName>
</protein>
<evidence type="ECO:0000256" key="4">
    <source>
        <dbReference type="ARBA" id="ARBA00047684"/>
    </source>
</evidence>
<proteinExistence type="predicted"/>
<gene>
    <name evidence="6" type="ORF">ASPSYDRAFT_144107</name>
</gene>
<dbReference type="InterPro" id="IPR047233">
    <property type="entry name" value="UAH_cupin"/>
</dbReference>
<reference evidence="7" key="1">
    <citation type="journal article" date="2017" name="Genome Biol.">
        <title>Comparative genomics reveals high biological diversity and specific adaptations in the industrially and medically important fungal genus Aspergillus.</title>
        <authorList>
            <person name="de Vries R.P."/>
            <person name="Riley R."/>
            <person name="Wiebenga A."/>
            <person name="Aguilar-Osorio G."/>
            <person name="Amillis S."/>
            <person name="Uchima C.A."/>
            <person name="Anderluh G."/>
            <person name="Asadollahi M."/>
            <person name="Askin M."/>
            <person name="Barry K."/>
            <person name="Battaglia E."/>
            <person name="Bayram O."/>
            <person name="Benocci T."/>
            <person name="Braus-Stromeyer S.A."/>
            <person name="Caldana C."/>
            <person name="Canovas D."/>
            <person name="Cerqueira G.C."/>
            <person name="Chen F."/>
            <person name="Chen W."/>
            <person name="Choi C."/>
            <person name="Clum A."/>
            <person name="Dos Santos R.A."/>
            <person name="Damasio A.R."/>
            <person name="Diallinas G."/>
            <person name="Emri T."/>
            <person name="Fekete E."/>
            <person name="Flipphi M."/>
            <person name="Freyberg S."/>
            <person name="Gallo A."/>
            <person name="Gournas C."/>
            <person name="Habgood R."/>
            <person name="Hainaut M."/>
            <person name="Harispe M.L."/>
            <person name="Henrissat B."/>
            <person name="Hilden K.S."/>
            <person name="Hope R."/>
            <person name="Hossain A."/>
            <person name="Karabika E."/>
            <person name="Karaffa L."/>
            <person name="Karanyi Z."/>
            <person name="Krasevec N."/>
            <person name="Kuo A."/>
            <person name="Kusch H."/>
            <person name="LaButti K."/>
            <person name="Lagendijk E.L."/>
            <person name="Lapidus A."/>
            <person name="Levasseur A."/>
            <person name="Lindquist E."/>
            <person name="Lipzen A."/>
            <person name="Logrieco A.F."/>
            <person name="MacCabe A."/>
            <person name="Maekelae M.R."/>
            <person name="Malavazi I."/>
            <person name="Melin P."/>
            <person name="Meyer V."/>
            <person name="Mielnichuk N."/>
            <person name="Miskei M."/>
            <person name="Molnar A.P."/>
            <person name="Mule G."/>
            <person name="Ngan C.Y."/>
            <person name="Orejas M."/>
            <person name="Orosz E."/>
            <person name="Ouedraogo J.P."/>
            <person name="Overkamp K.M."/>
            <person name="Park H.-S."/>
            <person name="Perrone G."/>
            <person name="Piumi F."/>
            <person name="Punt P.J."/>
            <person name="Ram A.F."/>
            <person name="Ramon A."/>
            <person name="Rauscher S."/>
            <person name="Record E."/>
            <person name="Riano-Pachon D.M."/>
            <person name="Robert V."/>
            <person name="Roehrig J."/>
            <person name="Ruller R."/>
            <person name="Salamov A."/>
            <person name="Salih N.S."/>
            <person name="Samson R.A."/>
            <person name="Sandor E."/>
            <person name="Sanguinetti M."/>
            <person name="Schuetze T."/>
            <person name="Sepcic K."/>
            <person name="Shelest E."/>
            <person name="Sherlock G."/>
            <person name="Sophianopoulou V."/>
            <person name="Squina F.M."/>
            <person name="Sun H."/>
            <person name="Susca A."/>
            <person name="Todd R.B."/>
            <person name="Tsang A."/>
            <person name="Unkles S.E."/>
            <person name="van de Wiele N."/>
            <person name="van Rossen-Uffink D."/>
            <person name="Oliveira J.V."/>
            <person name="Vesth T.C."/>
            <person name="Visser J."/>
            <person name="Yu J.-H."/>
            <person name="Zhou M."/>
            <person name="Andersen M.R."/>
            <person name="Archer D.B."/>
            <person name="Baker S.E."/>
            <person name="Benoit I."/>
            <person name="Brakhage A.A."/>
            <person name="Braus G.H."/>
            <person name="Fischer R."/>
            <person name="Frisvad J.C."/>
            <person name="Goldman G.H."/>
            <person name="Houbraken J."/>
            <person name="Oakley B."/>
            <person name="Pocsi I."/>
            <person name="Scazzocchio C."/>
            <person name="Seiboth B."/>
            <person name="vanKuyk P.A."/>
            <person name="Wortman J."/>
            <person name="Dyer P.S."/>
            <person name="Grigoriev I.V."/>
        </authorList>
    </citation>
    <scope>NUCLEOTIDE SEQUENCE [LARGE SCALE GENOMIC DNA]</scope>
    <source>
        <strain evidence="7">CBS 593.65</strain>
    </source>
</reference>
<accession>A0A1L9TUM5</accession>
<evidence type="ECO:0000256" key="2">
    <source>
        <dbReference type="ARBA" id="ARBA00022631"/>
    </source>
</evidence>
<dbReference type="OrthoDB" id="10266039at2759"/>
<sequence>MSPPTLLSSPSLNLTPEPLTRDGFAPFGTAIIPPLPRTATSPPNPLSSHPTHPLVPAPVAANQLSALKYSPISPLTNNYPSQCPSKQPSEARMTMFSCFPRALRTATTTSNTAVEKKKVFDVGILERHPFTTQTFTPLGLSYDDDKDETCFLVIVAPTLKGEVATATTESGEKVSIRDPPDLGRLKAFVANGGEAVTYGAGTWHAPMVVVGKRRVDFVVVQFANGVGDEDCQEVCFKEGVVVDLGGVRAGSEGVKSKL</sequence>
<dbReference type="STRING" id="1036612.A0A1L9TUM5"/>
<dbReference type="VEuPathDB" id="FungiDB:ASPSYDRAFT_144107"/>
<evidence type="ECO:0008006" key="8">
    <source>
        <dbReference type="Google" id="ProtNLM"/>
    </source>
</evidence>
<dbReference type="Proteomes" id="UP000184356">
    <property type="component" value="Unassembled WGS sequence"/>
</dbReference>
<dbReference type="InterPro" id="IPR011051">
    <property type="entry name" value="RmlC_Cupin_sf"/>
</dbReference>
<evidence type="ECO:0000256" key="5">
    <source>
        <dbReference type="SAM" id="MobiDB-lite"/>
    </source>
</evidence>
<evidence type="ECO:0000313" key="6">
    <source>
        <dbReference type="EMBL" id="OJJ63146.1"/>
    </source>
</evidence>
<name>A0A1L9TUM5_9EURO</name>
<dbReference type="RefSeq" id="XP_040706952.1">
    <property type="nucleotide sequence ID" value="XM_040841402.1"/>
</dbReference>
<keyword evidence="7" id="KW-1185">Reference proteome</keyword>
<dbReference type="GeneID" id="63757475"/>
<dbReference type="GO" id="GO:0050385">
    <property type="term" value="F:ureidoglycolate lyase activity"/>
    <property type="evidence" value="ECO:0007669"/>
    <property type="project" value="UniProtKB-EC"/>
</dbReference>
<dbReference type="InterPro" id="IPR007247">
    <property type="entry name" value="Ureidogly_lyase"/>
</dbReference>
<feature type="compositionally biased region" description="Polar residues" evidence="5">
    <location>
        <begin position="38"/>
        <end position="50"/>
    </location>
</feature>
<evidence type="ECO:0000256" key="3">
    <source>
        <dbReference type="ARBA" id="ARBA00023239"/>
    </source>
</evidence>
<feature type="region of interest" description="Disordered" evidence="5">
    <location>
        <begin position="1"/>
        <end position="20"/>
    </location>
</feature>
<feature type="region of interest" description="Disordered" evidence="5">
    <location>
        <begin position="25"/>
        <end position="55"/>
    </location>
</feature>
<dbReference type="GO" id="GO:0006144">
    <property type="term" value="P:purine nucleobase metabolic process"/>
    <property type="evidence" value="ECO:0007669"/>
    <property type="project" value="UniProtKB-KW"/>
</dbReference>
<dbReference type="InterPro" id="IPR024060">
    <property type="entry name" value="Ureidoglycolate_lyase_dom_sf"/>
</dbReference>
<dbReference type="CDD" id="cd20298">
    <property type="entry name" value="cupin_UAH"/>
    <property type="match status" value="1"/>
</dbReference>
<dbReference type="FunFam" id="2.60.120.480:FF:000002">
    <property type="entry name" value="Probable ureidoglycolate hydrolase"/>
    <property type="match status" value="1"/>
</dbReference>
<dbReference type="GO" id="GO:0000256">
    <property type="term" value="P:allantoin catabolic process"/>
    <property type="evidence" value="ECO:0007669"/>
    <property type="project" value="InterPro"/>
</dbReference>
<dbReference type="PANTHER" id="PTHR21221">
    <property type="entry name" value="UREIDOGLYCOLATE HYDROLASE"/>
    <property type="match status" value="1"/>
</dbReference>
<comment type="subunit">
    <text evidence="1">Homodimer.</text>
</comment>
<evidence type="ECO:0000256" key="1">
    <source>
        <dbReference type="ARBA" id="ARBA00011738"/>
    </source>
</evidence>
<dbReference type="AlphaFoldDB" id="A0A1L9TUM5"/>
<keyword evidence="3" id="KW-0456">Lyase</keyword>
<evidence type="ECO:0000313" key="7">
    <source>
        <dbReference type="Proteomes" id="UP000184356"/>
    </source>
</evidence>
<dbReference type="Gene3D" id="2.60.120.480">
    <property type="entry name" value="Ureidoglycolate hydrolase"/>
    <property type="match status" value="1"/>
</dbReference>
<comment type="catalytic activity">
    <reaction evidence="4">
        <text>(S)-ureidoglycolate = urea + glyoxylate</text>
        <dbReference type="Rhea" id="RHEA:11304"/>
        <dbReference type="ChEBI" id="CHEBI:16199"/>
        <dbReference type="ChEBI" id="CHEBI:36655"/>
        <dbReference type="ChEBI" id="CHEBI:57296"/>
        <dbReference type="EC" id="4.3.2.3"/>
    </reaction>
</comment>
<feature type="compositionally biased region" description="Low complexity" evidence="5">
    <location>
        <begin position="1"/>
        <end position="18"/>
    </location>
</feature>
<dbReference type="Pfam" id="PF04115">
    <property type="entry name" value="Ureidogly_lyase"/>
    <property type="match status" value="1"/>
</dbReference>
<dbReference type="PANTHER" id="PTHR21221:SF1">
    <property type="entry name" value="UREIDOGLYCOLATE LYASE"/>
    <property type="match status" value="1"/>
</dbReference>
<keyword evidence="2" id="KW-0659">Purine metabolism</keyword>
<organism evidence="6 7">
    <name type="scientific">Aspergillus sydowii CBS 593.65</name>
    <dbReference type="NCBI Taxonomy" id="1036612"/>
    <lineage>
        <taxon>Eukaryota</taxon>
        <taxon>Fungi</taxon>
        <taxon>Dikarya</taxon>
        <taxon>Ascomycota</taxon>
        <taxon>Pezizomycotina</taxon>
        <taxon>Eurotiomycetes</taxon>
        <taxon>Eurotiomycetidae</taxon>
        <taxon>Eurotiales</taxon>
        <taxon>Aspergillaceae</taxon>
        <taxon>Aspergillus</taxon>
        <taxon>Aspergillus subgen. Nidulantes</taxon>
    </lineage>
</organism>
<dbReference type="SUPFAM" id="SSF51182">
    <property type="entry name" value="RmlC-like cupins"/>
    <property type="match status" value="1"/>
</dbReference>
<dbReference type="EMBL" id="KV878583">
    <property type="protein sequence ID" value="OJJ63146.1"/>
    <property type="molecule type" value="Genomic_DNA"/>
</dbReference>
<dbReference type="GO" id="GO:0004848">
    <property type="term" value="F:ureidoglycolate hydrolase activity"/>
    <property type="evidence" value="ECO:0007669"/>
    <property type="project" value="InterPro"/>
</dbReference>